<organism evidence="2 3">
    <name type="scientific">Mycolicibacterium arenosum</name>
    <dbReference type="NCBI Taxonomy" id="2952157"/>
    <lineage>
        <taxon>Bacteria</taxon>
        <taxon>Bacillati</taxon>
        <taxon>Actinomycetota</taxon>
        <taxon>Actinomycetes</taxon>
        <taxon>Mycobacteriales</taxon>
        <taxon>Mycobacteriaceae</taxon>
        <taxon>Mycolicibacterium</taxon>
    </lineage>
</organism>
<accession>A0ABT1M8R6</accession>
<dbReference type="EMBL" id="JANDBD010000012">
    <property type="protein sequence ID" value="MCP9275553.1"/>
    <property type="molecule type" value="Genomic_DNA"/>
</dbReference>
<comment type="caution">
    <text evidence="2">The sequence shown here is derived from an EMBL/GenBank/DDBJ whole genome shotgun (WGS) entry which is preliminary data.</text>
</comment>
<keyword evidence="3" id="KW-1185">Reference proteome</keyword>
<dbReference type="Pfam" id="PF01636">
    <property type="entry name" value="APH"/>
    <property type="match status" value="1"/>
</dbReference>
<sequence length="314" mass="33712">MLTPGEMTARTGRAVAAARAAGTALGVRVDEPRVLYDVFSVIVHLAPSPVVVRVPTVLPPSRIGDPEAQAAQQRRELAVTGWLADRGHPVVPPSALVPPEPVLREGFSMTFWQLVDVLDTPPDLETRVAQTTRLHAALRDYPTSSGELSFWAPYGTYIPEGLIALEDMPDVLDRADLQRAQREWSIIAPVLTSQSAFEAAFPGVPIQPIHGDAPYHNMITTPAGELWSDFELVTLGAVESDLAMVGRDALRAYDDAARNLGVRTLNPDVLRITDAAANLAVVSCLAMAPQLPMLVGGVAPALDAWRATPELTSL</sequence>
<evidence type="ECO:0000313" key="2">
    <source>
        <dbReference type="EMBL" id="MCP9275553.1"/>
    </source>
</evidence>
<evidence type="ECO:0000259" key="1">
    <source>
        <dbReference type="Pfam" id="PF01636"/>
    </source>
</evidence>
<dbReference type="InterPro" id="IPR011009">
    <property type="entry name" value="Kinase-like_dom_sf"/>
</dbReference>
<protein>
    <submittedName>
        <fullName evidence="2">Aminoglycoside phosphotransferase family protein</fullName>
    </submittedName>
</protein>
<evidence type="ECO:0000313" key="3">
    <source>
        <dbReference type="Proteomes" id="UP001651690"/>
    </source>
</evidence>
<dbReference type="InterPro" id="IPR002575">
    <property type="entry name" value="Aminoglycoside_PTrfase"/>
</dbReference>
<reference evidence="2 3" key="1">
    <citation type="submission" date="2022-06" db="EMBL/GenBank/DDBJ databases">
        <title>Mycolicibacterium sp. CAU 1645 isolated from seawater.</title>
        <authorList>
            <person name="Kim W."/>
        </authorList>
    </citation>
    <scope>NUCLEOTIDE SEQUENCE [LARGE SCALE GENOMIC DNA]</scope>
    <source>
        <strain evidence="2 3">CAU 1645</strain>
    </source>
</reference>
<proteinExistence type="predicted"/>
<gene>
    <name evidence="2" type="ORF">NM203_25510</name>
</gene>
<dbReference type="SUPFAM" id="SSF56112">
    <property type="entry name" value="Protein kinase-like (PK-like)"/>
    <property type="match status" value="1"/>
</dbReference>
<feature type="domain" description="Aminoglycoside phosphotransferase" evidence="1">
    <location>
        <begin position="64"/>
        <end position="257"/>
    </location>
</feature>
<dbReference type="Proteomes" id="UP001651690">
    <property type="component" value="Unassembled WGS sequence"/>
</dbReference>
<name>A0ABT1M8R6_9MYCO</name>